<proteinExistence type="inferred from homology"/>
<reference evidence="13" key="1">
    <citation type="submission" date="2022-03" db="EMBL/GenBank/DDBJ databases">
        <authorList>
            <person name="Lindestad O."/>
        </authorList>
    </citation>
    <scope>NUCLEOTIDE SEQUENCE</scope>
</reference>
<dbReference type="OrthoDB" id="1688044at2759"/>
<name>A0A8S4RRP8_9NEOP</name>
<evidence type="ECO:0000256" key="4">
    <source>
        <dbReference type="ARBA" id="ARBA00012989"/>
    </source>
</evidence>
<keyword evidence="7" id="KW-0479">Metal-binding</keyword>
<dbReference type="InterPro" id="IPR044943">
    <property type="entry name" value="NOS_dom_1"/>
</dbReference>
<keyword evidence="9" id="KW-0112">Calmodulin-binding</keyword>
<comment type="caution">
    <text evidence="13">The sequence shown here is derived from an EMBL/GenBank/DDBJ whole genome shotgun (WGS) entry which is preliminary data.</text>
</comment>
<evidence type="ECO:0000256" key="7">
    <source>
        <dbReference type="ARBA" id="ARBA00022723"/>
    </source>
</evidence>
<feature type="domain" description="Nitric oxide synthase (NOS)" evidence="12">
    <location>
        <begin position="116"/>
        <end position="123"/>
    </location>
</feature>
<evidence type="ECO:0000256" key="8">
    <source>
        <dbReference type="ARBA" id="ARBA00022857"/>
    </source>
</evidence>
<comment type="similarity">
    <text evidence="3">Belongs to the NOS family.</text>
</comment>
<evidence type="ECO:0000256" key="2">
    <source>
        <dbReference type="ARBA" id="ARBA00001970"/>
    </source>
</evidence>
<evidence type="ECO:0000256" key="9">
    <source>
        <dbReference type="ARBA" id="ARBA00022860"/>
    </source>
</evidence>
<dbReference type="InterPro" id="IPR004030">
    <property type="entry name" value="NOS_N"/>
</dbReference>
<dbReference type="EMBL" id="CAKXAJ010025515">
    <property type="protein sequence ID" value="CAH2240441.1"/>
    <property type="molecule type" value="Genomic_DNA"/>
</dbReference>
<evidence type="ECO:0000259" key="12">
    <source>
        <dbReference type="PROSITE" id="PS60001"/>
    </source>
</evidence>
<evidence type="ECO:0000256" key="11">
    <source>
        <dbReference type="ARBA" id="ARBA00023004"/>
    </source>
</evidence>
<keyword evidence="6" id="KW-0285">Flavoprotein</keyword>
<dbReference type="GO" id="GO:0005516">
    <property type="term" value="F:calmodulin binding"/>
    <property type="evidence" value="ECO:0007669"/>
    <property type="project" value="UniProtKB-KW"/>
</dbReference>
<evidence type="ECO:0000256" key="1">
    <source>
        <dbReference type="ARBA" id="ARBA00001917"/>
    </source>
</evidence>
<dbReference type="InterPro" id="IPR050607">
    <property type="entry name" value="NOS"/>
</dbReference>
<dbReference type="GO" id="GO:0004517">
    <property type="term" value="F:nitric-oxide synthase activity"/>
    <property type="evidence" value="ECO:0007669"/>
    <property type="project" value="UniProtKB-EC"/>
</dbReference>
<gene>
    <name evidence="13" type="primary">jg2130</name>
    <name evidence="13" type="ORF">PAEG_LOCUS17026</name>
</gene>
<evidence type="ECO:0000313" key="14">
    <source>
        <dbReference type="Proteomes" id="UP000838756"/>
    </source>
</evidence>
<dbReference type="EC" id="1.14.13.39" evidence="4"/>
<dbReference type="Pfam" id="PF02898">
    <property type="entry name" value="NO_synthase"/>
    <property type="match status" value="1"/>
</dbReference>
<keyword evidence="6" id="KW-0288">FMN</keyword>
<evidence type="ECO:0000256" key="3">
    <source>
        <dbReference type="ARBA" id="ARBA00006267"/>
    </source>
</evidence>
<evidence type="ECO:0000256" key="6">
    <source>
        <dbReference type="ARBA" id="ARBA00022643"/>
    </source>
</evidence>
<protein>
    <recommendedName>
        <fullName evidence="4">nitric-oxide synthase (NADPH)</fullName>
        <ecNumber evidence="4">1.14.13.39</ecNumber>
    </recommendedName>
</protein>
<sequence length="134" mass="15081">MRSGTMSRKNRLGVRVTILDCIITYQKPTLCNEKSCLGSLMAIPGRGDVPRNPEEVLSDAKDFLGQYFASIRRANTVAHEARWKTVQEEVVKTGTYQLTTTELVFGAKLAWRNASRCIGRIQWSKLQVSSNKTM</sequence>
<dbReference type="AlphaFoldDB" id="A0A8S4RRP8"/>
<dbReference type="InterPro" id="IPR036119">
    <property type="entry name" value="NOS_N_sf"/>
</dbReference>
<dbReference type="Gene3D" id="3.90.340.10">
    <property type="entry name" value="Nitric Oxide Synthase, Chain A, domain 1"/>
    <property type="match status" value="1"/>
</dbReference>
<evidence type="ECO:0000256" key="10">
    <source>
        <dbReference type="ARBA" id="ARBA00023002"/>
    </source>
</evidence>
<evidence type="ECO:0000313" key="13">
    <source>
        <dbReference type="EMBL" id="CAH2240441.1"/>
    </source>
</evidence>
<keyword evidence="11" id="KW-0408">Iron</keyword>
<keyword evidence="10" id="KW-0560">Oxidoreductase</keyword>
<keyword evidence="5" id="KW-0349">Heme</keyword>
<dbReference type="GO" id="GO:0006809">
    <property type="term" value="P:nitric oxide biosynthetic process"/>
    <property type="evidence" value="ECO:0007669"/>
    <property type="project" value="InterPro"/>
</dbReference>
<evidence type="ECO:0000256" key="5">
    <source>
        <dbReference type="ARBA" id="ARBA00022617"/>
    </source>
</evidence>
<keyword evidence="14" id="KW-1185">Reference proteome</keyword>
<comment type="cofactor">
    <cofactor evidence="2">
        <name>heme b</name>
        <dbReference type="ChEBI" id="CHEBI:60344"/>
    </cofactor>
</comment>
<dbReference type="GO" id="GO:0046872">
    <property type="term" value="F:metal ion binding"/>
    <property type="evidence" value="ECO:0007669"/>
    <property type="project" value="UniProtKB-KW"/>
</dbReference>
<dbReference type="PROSITE" id="PS60001">
    <property type="entry name" value="NOS"/>
    <property type="match status" value="1"/>
</dbReference>
<dbReference type="PANTHER" id="PTHR43410">
    <property type="entry name" value="NITRIC OXIDE SYNTHASE OXYGENASE"/>
    <property type="match status" value="1"/>
</dbReference>
<dbReference type="PANTHER" id="PTHR43410:SF1">
    <property type="entry name" value="NITRIC OXIDE SYNTHASE"/>
    <property type="match status" value="1"/>
</dbReference>
<dbReference type="Proteomes" id="UP000838756">
    <property type="component" value="Unassembled WGS sequence"/>
</dbReference>
<accession>A0A8S4RRP8</accession>
<keyword evidence="8" id="KW-0521">NADP</keyword>
<dbReference type="SUPFAM" id="SSF56512">
    <property type="entry name" value="Nitric oxide (NO) synthase oxygenase domain"/>
    <property type="match status" value="1"/>
</dbReference>
<comment type="cofactor">
    <cofactor evidence="1">
        <name>FMN</name>
        <dbReference type="ChEBI" id="CHEBI:58210"/>
    </cofactor>
</comment>
<organism evidence="13 14">
    <name type="scientific">Pararge aegeria aegeria</name>
    <dbReference type="NCBI Taxonomy" id="348720"/>
    <lineage>
        <taxon>Eukaryota</taxon>
        <taxon>Metazoa</taxon>
        <taxon>Ecdysozoa</taxon>
        <taxon>Arthropoda</taxon>
        <taxon>Hexapoda</taxon>
        <taxon>Insecta</taxon>
        <taxon>Pterygota</taxon>
        <taxon>Neoptera</taxon>
        <taxon>Endopterygota</taxon>
        <taxon>Lepidoptera</taxon>
        <taxon>Glossata</taxon>
        <taxon>Ditrysia</taxon>
        <taxon>Papilionoidea</taxon>
        <taxon>Nymphalidae</taxon>
        <taxon>Satyrinae</taxon>
        <taxon>Satyrini</taxon>
        <taxon>Parargina</taxon>
        <taxon>Pararge</taxon>
    </lineage>
</organism>